<dbReference type="FunFam" id="1.20.1280.50:FF:000023">
    <property type="entry name" value="F-box/LRR-repeat protein 4"/>
    <property type="match status" value="1"/>
</dbReference>
<feature type="region of interest" description="Disordered" evidence="1">
    <location>
        <begin position="1"/>
        <end position="39"/>
    </location>
</feature>
<reference evidence="3" key="1">
    <citation type="submission" date="2021-02" db="EMBL/GenBank/DDBJ databases">
        <authorList>
            <person name="Nowell W R."/>
        </authorList>
    </citation>
    <scope>NUCLEOTIDE SEQUENCE</scope>
</reference>
<feature type="compositionally biased region" description="Low complexity" evidence="1">
    <location>
        <begin position="14"/>
        <end position="34"/>
    </location>
</feature>
<dbReference type="SUPFAM" id="SSF81383">
    <property type="entry name" value="F-box domain"/>
    <property type="match status" value="1"/>
</dbReference>
<dbReference type="Proteomes" id="UP000677228">
    <property type="component" value="Unassembled WGS sequence"/>
</dbReference>
<dbReference type="Proteomes" id="UP000682733">
    <property type="component" value="Unassembled WGS sequence"/>
</dbReference>
<dbReference type="EMBL" id="CAJOBA010072727">
    <property type="protein sequence ID" value="CAF4400588.1"/>
    <property type="molecule type" value="Genomic_DNA"/>
</dbReference>
<dbReference type="Pfam" id="PF12937">
    <property type="entry name" value="F-box-like"/>
    <property type="match status" value="1"/>
</dbReference>
<dbReference type="PANTHER" id="PTHR46731">
    <property type="entry name" value="F-BOX ONLY PROTEIN 15"/>
    <property type="match status" value="1"/>
</dbReference>
<evidence type="ECO:0000256" key="1">
    <source>
        <dbReference type="SAM" id="MobiDB-lite"/>
    </source>
</evidence>
<gene>
    <name evidence="3" type="ORF">OVA965_LOCUS41755</name>
    <name evidence="4" type="ORF">TMI583_LOCUS43482</name>
</gene>
<dbReference type="Gene3D" id="1.20.1280.50">
    <property type="match status" value="1"/>
</dbReference>
<dbReference type="GO" id="GO:0019005">
    <property type="term" value="C:SCF ubiquitin ligase complex"/>
    <property type="evidence" value="ECO:0007669"/>
    <property type="project" value="TreeGrafter"/>
</dbReference>
<evidence type="ECO:0000313" key="5">
    <source>
        <dbReference type="Proteomes" id="UP000677228"/>
    </source>
</evidence>
<sequence length="105" mass="12004">QMLTTPTIYRKNSHSASNSISSSTSTLNKTSSSKVKFPLPNATKPRYRVIQSKHIHDLPDDILLSIFRYISPIDLLNISIVCRRWHAVSQDESLWCRLVHSFGLH</sequence>
<dbReference type="PROSITE" id="PS50181">
    <property type="entry name" value="FBOX"/>
    <property type="match status" value="1"/>
</dbReference>
<dbReference type="PANTHER" id="PTHR46731:SF1">
    <property type="entry name" value="F-BOX ONLY PROTEIN 15"/>
    <property type="match status" value="1"/>
</dbReference>
<feature type="non-terminal residue" evidence="3">
    <location>
        <position position="1"/>
    </location>
</feature>
<dbReference type="InterPro" id="IPR001810">
    <property type="entry name" value="F-box_dom"/>
</dbReference>
<proteinExistence type="predicted"/>
<dbReference type="EMBL" id="CAJNOK010049163">
    <property type="protein sequence ID" value="CAF1594913.1"/>
    <property type="molecule type" value="Genomic_DNA"/>
</dbReference>
<name>A0A8S2G1L0_9BILA</name>
<accession>A0A8S2G1L0</accession>
<dbReference type="AlphaFoldDB" id="A0A8S2G1L0"/>
<comment type="caution">
    <text evidence="3">The sequence shown here is derived from an EMBL/GenBank/DDBJ whole genome shotgun (WGS) entry which is preliminary data.</text>
</comment>
<evidence type="ECO:0000313" key="4">
    <source>
        <dbReference type="EMBL" id="CAF4400588.1"/>
    </source>
</evidence>
<evidence type="ECO:0000313" key="3">
    <source>
        <dbReference type="EMBL" id="CAF1594913.1"/>
    </source>
</evidence>
<evidence type="ECO:0000259" key="2">
    <source>
        <dbReference type="PROSITE" id="PS50181"/>
    </source>
</evidence>
<feature type="non-terminal residue" evidence="3">
    <location>
        <position position="105"/>
    </location>
</feature>
<dbReference type="InterPro" id="IPR036047">
    <property type="entry name" value="F-box-like_dom_sf"/>
</dbReference>
<dbReference type="SMART" id="SM00256">
    <property type="entry name" value="FBOX"/>
    <property type="match status" value="1"/>
</dbReference>
<protein>
    <recommendedName>
        <fullName evidence="2">F-box domain-containing protein</fullName>
    </recommendedName>
</protein>
<feature type="domain" description="F-box" evidence="2">
    <location>
        <begin position="52"/>
        <end position="98"/>
    </location>
</feature>
<organism evidence="3 5">
    <name type="scientific">Didymodactylos carnosus</name>
    <dbReference type="NCBI Taxonomy" id="1234261"/>
    <lineage>
        <taxon>Eukaryota</taxon>
        <taxon>Metazoa</taxon>
        <taxon>Spiralia</taxon>
        <taxon>Gnathifera</taxon>
        <taxon>Rotifera</taxon>
        <taxon>Eurotatoria</taxon>
        <taxon>Bdelloidea</taxon>
        <taxon>Philodinida</taxon>
        <taxon>Philodinidae</taxon>
        <taxon>Didymodactylos</taxon>
    </lineage>
</organism>